<name>A0A0G2J726_9EURO</name>
<dbReference type="VEuPathDB" id="FungiDB:EMCG_06201"/>
<sequence length="450" mass="51035">MSAHTEQVFAKLTSLLNQLAHFLNDNQKYLSPDKCKNCNHSLPPLEKSALGKIIIIFHIGEPNASMSEKQDVCGSYDDYSSGDPIDSSNNDDGFSGDRRGLSGGVKNTSDGRPYYKIFKVSVVAIPEAVKQWAKSHQTFFEESSQKRSEGQDWGAVFSKIHRREVNHDTLQIYRRFDLYDFFLSVQTHGYHDGLRWFYRARRTLASKIKLSSSSLQLTVGDIDKKLDLWVELGRGYAEWVKFNKHPGCLLLLPLDVSETDYTNRRYRKHIKPAAQHLIKIGFQNVMRERDLYALGDSIIRGLEERRPSLAKIDDSNTTRSQVHDTQLLNHMAHSGPVTEALSNMQEQMDEAMDLNPLFSNPGFSSRGSTYDISFEKAFNRNSTLSCVRPYESVIFSVIQEGNIPTMVTLLQNGQASIHDADPYGLGLLYVWITYPEFINDACKVCKPMGP</sequence>
<comment type="caution">
    <text evidence="2">The sequence shown here is derived from an EMBL/GenBank/DDBJ whole genome shotgun (WGS) entry which is preliminary data.</text>
</comment>
<dbReference type="Proteomes" id="UP000034164">
    <property type="component" value="Unassembled WGS sequence"/>
</dbReference>
<gene>
    <name evidence="2" type="ORF">EMCG_06201</name>
</gene>
<proteinExistence type="predicted"/>
<accession>A0A0G2J726</accession>
<feature type="region of interest" description="Disordered" evidence="1">
    <location>
        <begin position="80"/>
        <end position="105"/>
    </location>
</feature>
<protein>
    <submittedName>
        <fullName evidence="2">Uncharacterized protein</fullName>
    </submittedName>
</protein>
<dbReference type="EMBL" id="LCZI01000153">
    <property type="protein sequence ID" value="KKZ68144.1"/>
    <property type="molecule type" value="Genomic_DNA"/>
</dbReference>
<dbReference type="OrthoDB" id="4180606at2759"/>
<evidence type="ECO:0000313" key="3">
    <source>
        <dbReference type="Proteomes" id="UP000034164"/>
    </source>
</evidence>
<evidence type="ECO:0000256" key="1">
    <source>
        <dbReference type="SAM" id="MobiDB-lite"/>
    </source>
</evidence>
<evidence type="ECO:0000313" key="2">
    <source>
        <dbReference type="EMBL" id="KKZ68144.1"/>
    </source>
</evidence>
<dbReference type="AlphaFoldDB" id="A0A0G2J726"/>
<organism evidence="2 3">
    <name type="scientific">[Emmonsia] crescens</name>
    <dbReference type="NCBI Taxonomy" id="73230"/>
    <lineage>
        <taxon>Eukaryota</taxon>
        <taxon>Fungi</taxon>
        <taxon>Dikarya</taxon>
        <taxon>Ascomycota</taxon>
        <taxon>Pezizomycotina</taxon>
        <taxon>Eurotiomycetes</taxon>
        <taxon>Eurotiomycetidae</taxon>
        <taxon>Onygenales</taxon>
        <taxon>Ajellomycetaceae</taxon>
        <taxon>Emergomyces</taxon>
    </lineage>
</organism>
<reference evidence="3" key="1">
    <citation type="journal article" date="2015" name="PLoS Genet.">
        <title>The dynamic genome and transcriptome of the human fungal pathogen Blastomyces and close relative Emmonsia.</title>
        <authorList>
            <person name="Munoz J.F."/>
            <person name="Gauthier G.M."/>
            <person name="Desjardins C.A."/>
            <person name="Gallo J.E."/>
            <person name="Holder J."/>
            <person name="Sullivan T.D."/>
            <person name="Marty A.J."/>
            <person name="Carmen J.C."/>
            <person name="Chen Z."/>
            <person name="Ding L."/>
            <person name="Gujja S."/>
            <person name="Magrini V."/>
            <person name="Misas E."/>
            <person name="Mitreva M."/>
            <person name="Priest M."/>
            <person name="Saif S."/>
            <person name="Whiston E.A."/>
            <person name="Young S."/>
            <person name="Zeng Q."/>
            <person name="Goldman W.E."/>
            <person name="Mardis E.R."/>
            <person name="Taylor J.W."/>
            <person name="McEwen J.G."/>
            <person name="Clay O.K."/>
            <person name="Klein B.S."/>
            <person name="Cuomo C.A."/>
        </authorList>
    </citation>
    <scope>NUCLEOTIDE SEQUENCE [LARGE SCALE GENOMIC DNA]</scope>
    <source>
        <strain evidence="3">UAMH 3008</strain>
    </source>
</reference>